<organism evidence="1 2">
    <name type="scientific">Paraburkholderia aromaticivorans</name>
    <dbReference type="NCBI Taxonomy" id="2026199"/>
    <lineage>
        <taxon>Bacteria</taxon>
        <taxon>Pseudomonadati</taxon>
        <taxon>Pseudomonadota</taxon>
        <taxon>Betaproteobacteria</taxon>
        <taxon>Burkholderiales</taxon>
        <taxon>Burkholderiaceae</taxon>
        <taxon>Paraburkholderia</taxon>
    </lineage>
</organism>
<dbReference type="KEGG" id="parb:CJU94_15640"/>
<evidence type="ECO:0000313" key="2">
    <source>
        <dbReference type="Proteomes" id="UP000215158"/>
    </source>
</evidence>
<dbReference type="Proteomes" id="UP000215158">
    <property type="component" value="Chromosome 1"/>
</dbReference>
<name>A0A248VLQ6_9BURK</name>
<protein>
    <recommendedName>
        <fullName evidence="3">Sn-glycerol-3-phosphate transporter</fullName>
    </recommendedName>
</protein>
<dbReference type="RefSeq" id="WP_095419462.1">
    <property type="nucleotide sequence ID" value="NZ_CP022989.1"/>
</dbReference>
<dbReference type="AlphaFoldDB" id="A0A248VLQ6"/>
<accession>A0A248VLQ6</accession>
<reference evidence="1 2" key="1">
    <citation type="submission" date="2017-08" db="EMBL/GenBank/DDBJ databases">
        <title>Identification and genetic characteristics of simultaneous BTEX- and naphthalene-degrading Paraburkholderia sp. BN5 isolated from petroleum-contaminated soil.</title>
        <authorList>
            <person name="Lee Y."/>
            <person name="Jeon C.O."/>
        </authorList>
    </citation>
    <scope>NUCLEOTIDE SEQUENCE [LARGE SCALE GENOMIC DNA]</scope>
    <source>
        <strain evidence="1 2">BN5</strain>
    </source>
</reference>
<sequence>MLLLALPLEAVVYWRVEVSSDRRSSRELCAIALVFLTQIIAAGFACGDEITLQTNLYNTHYHYDPGHIPYSPLVVAEWRRGDGWLIGGGAFINSFGQFSQTVYGGYLWNVADTGFYAKLVGGIVHGYTGEYKDKMPINVGGFAPGVIPAIGYRLGPVRIETQFLWTSGLMITGGIAF</sequence>
<evidence type="ECO:0008006" key="3">
    <source>
        <dbReference type="Google" id="ProtNLM"/>
    </source>
</evidence>
<keyword evidence="2" id="KW-1185">Reference proteome</keyword>
<dbReference type="EMBL" id="CP022989">
    <property type="protein sequence ID" value="ASV99451.1"/>
    <property type="molecule type" value="Genomic_DNA"/>
</dbReference>
<gene>
    <name evidence="1" type="ORF">CJU94_15640</name>
</gene>
<evidence type="ECO:0000313" key="1">
    <source>
        <dbReference type="EMBL" id="ASV99451.1"/>
    </source>
</evidence>
<dbReference type="OrthoDB" id="8561992at2"/>
<proteinExistence type="predicted"/>